<dbReference type="OrthoDB" id="86163at2157"/>
<dbReference type="KEGG" id="tce:A3L02_00495"/>
<feature type="coiled-coil region" evidence="2">
    <location>
        <begin position="94"/>
        <end position="164"/>
    </location>
</feature>
<dbReference type="Gene3D" id="1.25.40.10">
    <property type="entry name" value="Tetratricopeptide repeat domain"/>
    <property type="match status" value="1"/>
</dbReference>
<dbReference type="SMART" id="SM00028">
    <property type="entry name" value="TPR"/>
    <property type="match status" value="2"/>
</dbReference>
<name>A0A218NZR1_THECE</name>
<evidence type="ECO:0000313" key="3">
    <source>
        <dbReference type="EMBL" id="ASI98153.1"/>
    </source>
</evidence>
<sequence>MEEILKAIEEKDCKKVATLLYHRVDGLGDEELKEVLEKTEKLALECNDFELYKLTVYYFHELLGVDKLSEFEKMAEESDTFEVKFELADLYYLIGELEKSLEMYRALLEEETEKGNRENIAKIYYAMALIHEELQEYEKALELMEKAEQTYKELGKEDEALRVAIHRAYVTFESGETYEAKAMLAGFLPRVLDRDDLLVEIHLSFEEIFEEDENYDAALQECLYALIRAKGTDYEDVAFTSLSDVLWQLFLEDEFETVYLHMDMFARALPELADFFEAVKALALYKDGKVEAEEVKKAIEKVKDPRLLDLLEVLGEAEL</sequence>
<dbReference type="InterPro" id="IPR019734">
    <property type="entry name" value="TPR_rpt"/>
</dbReference>
<dbReference type="EMBL" id="CP014854">
    <property type="protein sequence ID" value="ASI98153.1"/>
    <property type="molecule type" value="Genomic_DNA"/>
</dbReference>
<keyword evidence="4" id="KW-1185">Reference proteome</keyword>
<feature type="repeat" description="TPR" evidence="1">
    <location>
        <begin position="121"/>
        <end position="154"/>
    </location>
</feature>
<dbReference type="Pfam" id="PF13424">
    <property type="entry name" value="TPR_12"/>
    <property type="match status" value="1"/>
</dbReference>
<dbReference type="SUPFAM" id="SSF48452">
    <property type="entry name" value="TPR-like"/>
    <property type="match status" value="1"/>
</dbReference>
<dbReference type="InterPro" id="IPR011990">
    <property type="entry name" value="TPR-like_helical_dom_sf"/>
</dbReference>
<dbReference type="PROSITE" id="PS50005">
    <property type="entry name" value="TPR"/>
    <property type="match status" value="1"/>
</dbReference>
<keyword evidence="2" id="KW-0175">Coiled coil</keyword>
<dbReference type="GeneID" id="33323183"/>
<organism evidence="3 4">
    <name type="scientific">Thermococcus celer Vu 13 = JCM 8558</name>
    <dbReference type="NCBI Taxonomy" id="1293037"/>
    <lineage>
        <taxon>Archaea</taxon>
        <taxon>Methanobacteriati</taxon>
        <taxon>Methanobacteriota</taxon>
        <taxon>Thermococci</taxon>
        <taxon>Thermococcales</taxon>
        <taxon>Thermococcaceae</taxon>
        <taxon>Thermococcus</taxon>
    </lineage>
</organism>
<dbReference type="AlphaFoldDB" id="A0A218NZR1"/>
<gene>
    <name evidence="3" type="ORF">A3L02_00495</name>
</gene>
<evidence type="ECO:0000313" key="4">
    <source>
        <dbReference type="Proteomes" id="UP000197156"/>
    </source>
</evidence>
<dbReference type="Proteomes" id="UP000197156">
    <property type="component" value="Chromosome"/>
</dbReference>
<dbReference type="RefSeq" id="WP_088862129.1">
    <property type="nucleotide sequence ID" value="NZ_CP014854.1"/>
</dbReference>
<proteinExistence type="predicted"/>
<protein>
    <submittedName>
        <fullName evidence="3">Uncharacterized protein</fullName>
    </submittedName>
</protein>
<accession>A0A218NZR1</accession>
<evidence type="ECO:0000256" key="2">
    <source>
        <dbReference type="SAM" id="Coils"/>
    </source>
</evidence>
<evidence type="ECO:0000256" key="1">
    <source>
        <dbReference type="PROSITE-ProRule" id="PRU00339"/>
    </source>
</evidence>
<reference evidence="3 4" key="1">
    <citation type="submission" date="2016-03" db="EMBL/GenBank/DDBJ databases">
        <title>Complete genome sequence of Thermococcus celer.</title>
        <authorList>
            <person name="Oger P.M."/>
        </authorList>
    </citation>
    <scope>NUCLEOTIDE SEQUENCE [LARGE SCALE GENOMIC DNA]</scope>
    <source>
        <strain evidence="3 4">Vu 13</strain>
    </source>
</reference>
<keyword evidence="1" id="KW-0802">TPR repeat</keyword>